<accession>A0A8J3CJY7</accession>
<gene>
    <name evidence="1" type="ORF">GCM10009007_04560</name>
</gene>
<proteinExistence type="predicted"/>
<keyword evidence="2" id="KW-1185">Reference proteome</keyword>
<reference evidence="1" key="2">
    <citation type="submission" date="2020-09" db="EMBL/GenBank/DDBJ databases">
        <authorList>
            <person name="Sun Q."/>
            <person name="Kim S."/>
        </authorList>
    </citation>
    <scope>NUCLEOTIDE SEQUENCE</scope>
    <source>
        <strain evidence="1">KCTC 32501</strain>
    </source>
</reference>
<protein>
    <submittedName>
        <fullName evidence="1">Uncharacterized protein</fullName>
    </submittedName>
</protein>
<dbReference type="InterPro" id="IPR037128">
    <property type="entry name" value="Quinolinate_PRibosylTase_N_sf"/>
</dbReference>
<evidence type="ECO:0000313" key="1">
    <source>
        <dbReference type="EMBL" id="GHA67075.1"/>
    </source>
</evidence>
<organism evidence="1 2">
    <name type="scientific">Formosimonas limnophila</name>
    <dbReference type="NCBI Taxonomy" id="1384487"/>
    <lineage>
        <taxon>Bacteria</taxon>
        <taxon>Pseudomonadati</taxon>
        <taxon>Pseudomonadota</taxon>
        <taxon>Betaproteobacteria</taxon>
        <taxon>Burkholderiales</taxon>
        <taxon>Burkholderiaceae</taxon>
        <taxon>Formosimonas</taxon>
    </lineage>
</organism>
<reference evidence="1" key="1">
    <citation type="journal article" date="2014" name="Int. J. Syst. Evol. Microbiol.">
        <title>Complete genome sequence of Corynebacterium casei LMG S-19264T (=DSM 44701T), isolated from a smear-ripened cheese.</title>
        <authorList>
            <consortium name="US DOE Joint Genome Institute (JGI-PGF)"/>
            <person name="Walter F."/>
            <person name="Albersmeier A."/>
            <person name="Kalinowski J."/>
            <person name="Ruckert C."/>
        </authorList>
    </citation>
    <scope>NUCLEOTIDE SEQUENCE</scope>
    <source>
        <strain evidence="1">KCTC 32501</strain>
    </source>
</reference>
<evidence type="ECO:0000313" key="2">
    <source>
        <dbReference type="Proteomes" id="UP000614287"/>
    </source>
</evidence>
<dbReference type="Proteomes" id="UP000614287">
    <property type="component" value="Unassembled WGS sequence"/>
</dbReference>
<name>A0A8J3CJY7_9BURK</name>
<dbReference type="AlphaFoldDB" id="A0A8J3CJY7"/>
<sequence>MLEDVGAGDLTVQLVPADAMAQATVISREVAVLCGQPWFDKTFRQAAPSAMLTWHVAEGAA</sequence>
<comment type="caution">
    <text evidence="1">The sequence shown here is derived from an EMBL/GenBank/DDBJ whole genome shotgun (WGS) entry which is preliminary data.</text>
</comment>
<dbReference type="SUPFAM" id="SSF54675">
    <property type="entry name" value="Nicotinate/Quinolinate PRTase N-terminal domain-like"/>
    <property type="match status" value="1"/>
</dbReference>
<dbReference type="Gene3D" id="3.90.1170.20">
    <property type="entry name" value="Quinolinate phosphoribosyl transferase, N-terminal domain"/>
    <property type="match status" value="1"/>
</dbReference>
<dbReference type="EMBL" id="BMZG01000002">
    <property type="protein sequence ID" value="GHA67075.1"/>
    <property type="molecule type" value="Genomic_DNA"/>
</dbReference>
<dbReference type="GO" id="GO:0016763">
    <property type="term" value="F:pentosyltransferase activity"/>
    <property type="evidence" value="ECO:0007669"/>
    <property type="project" value="InterPro"/>
</dbReference>